<protein>
    <recommendedName>
        <fullName evidence="4">AGC-kinase C-terminal domain-containing protein</fullName>
    </recommendedName>
</protein>
<feature type="compositionally biased region" description="Pro residues" evidence="1">
    <location>
        <begin position="351"/>
        <end position="364"/>
    </location>
</feature>
<feature type="compositionally biased region" description="Basic residues" evidence="1">
    <location>
        <begin position="1"/>
        <end position="11"/>
    </location>
</feature>
<accession>A0A4U6X6S7</accession>
<feature type="compositionally biased region" description="Polar residues" evidence="1">
    <location>
        <begin position="372"/>
        <end position="387"/>
    </location>
</feature>
<feature type="compositionally biased region" description="Acidic residues" evidence="1">
    <location>
        <begin position="968"/>
        <end position="981"/>
    </location>
</feature>
<reference evidence="2 3" key="1">
    <citation type="journal article" date="2019" name="PLoS ONE">
        <title>Comparative genome analysis indicates high evolutionary potential of pathogenicity genes in Colletotrichum tanaceti.</title>
        <authorList>
            <person name="Lelwala R.V."/>
            <person name="Korhonen P.K."/>
            <person name="Young N.D."/>
            <person name="Scott J.B."/>
            <person name="Ades P.A."/>
            <person name="Gasser R.B."/>
            <person name="Taylor P.W.J."/>
        </authorList>
    </citation>
    <scope>NUCLEOTIDE SEQUENCE [LARGE SCALE GENOMIC DNA]</scope>
    <source>
        <strain evidence="2">BRIP57314</strain>
    </source>
</reference>
<name>A0A4U6X6S7_9PEZI</name>
<evidence type="ECO:0008006" key="4">
    <source>
        <dbReference type="Google" id="ProtNLM"/>
    </source>
</evidence>
<feature type="compositionally biased region" description="Pro residues" evidence="1">
    <location>
        <begin position="112"/>
        <end position="121"/>
    </location>
</feature>
<feature type="compositionally biased region" description="Low complexity" evidence="1">
    <location>
        <begin position="696"/>
        <end position="709"/>
    </location>
</feature>
<feature type="compositionally biased region" description="Low complexity" evidence="1">
    <location>
        <begin position="217"/>
        <end position="227"/>
    </location>
</feature>
<dbReference type="STRING" id="1306861.A0A4U6X6S7"/>
<feature type="region of interest" description="Disordered" evidence="1">
    <location>
        <begin position="1127"/>
        <end position="1221"/>
    </location>
</feature>
<evidence type="ECO:0000256" key="1">
    <source>
        <dbReference type="SAM" id="MobiDB-lite"/>
    </source>
</evidence>
<feature type="compositionally biased region" description="Pro residues" evidence="1">
    <location>
        <begin position="199"/>
        <end position="216"/>
    </location>
</feature>
<evidence type="ECO:0000313" key="2">
    <source>
        <dbReference type="EMBL" id="TKW50804.1"/>
    </source>
</evidence>
<feature type="compositionally biased region" description="Pro residues" evidence="1">
    <location>
        <begin position="18"/>
        <end position="32"/>
    </location>
</feature>
<feature type="region of interest" description="Disordered" evidence="1">
    <location>
        <begin position="922"/>
        <end position="981"/>
    </location>
</feature>
<keyword evidence="3" id="KW-1185">Reference proteome</keyword>
<feature type="compositionally biased region" description="Polar residues" evidence="1">
    <location>
        <begin position="1190"/>
        <end position="1209"/>
    </location>
</feature>
<feature type="compositionally biased region" description="Low complexity" evidence="1">
    <location>
        <begin position="41"/>
        <end position="50"/>
    </location>
</feature>
<feature type="region of interest" description="Disordered" evidence="1">
    <location>
        <begin position="804"/>
        <end position="897"/>
    </location>
</feature>
<dbReference type="EMBL" id="PJEX01000359">
    <property type="protein sequence ID" value="TKW50804.1"/>
    <property type="molecule type" value="Genomic_DNA"/>
</dbReference>
<organism evidence="2 3">
    <name type="scientific">Colletotrichum tanaceti</name>
    <dbReference type="NCBI Taxonomy" id="1306861"/>
    <lineage>
        <taxon>Eukaryota</taxon>
        <taxon>Fungi</taxon>
        <taxon>Dikarya</taxon>
        <taxon>Ascomycota</taxon>
        <taxon>Pezizomycotina</taxon>
        <taxon>Sordariomycetes</taxon>
        <taxon>Hypocreomycetidae</taxon>
        <taxon>Glomerellales</taxon>
        <taxon>Glomerellaceae</taxon>
        <taxon>Colletotrichum</taxon>
        <taxon>Colletotrichum destructivum species complex</taxon>
    </lineage>
</organism>
<feature type="compositionally biased region" description="Low complexity" evidence="1">
    <location>
        <begin position="168"/>
        <end position="186"/>
    </location>
</feature>
<sequence>MFSHLRIHRRGQSSNPTSPNPEHPPQAAPPWDPSLHHHHQQQQQQQQQQQPPFAQDAALSHAVRPLPSTTPNSSLPPTLPPIARVTSSGSESPLGCSPADTKVTQEPNTQKPHPPPPPPSARSPYNAGSGFLGGVALRKYQREQQEQQKQQKQQKQQMAALSLSPDLAGASAAVSASASPSPSAIAHPTPENQLARSKPAPPPIDTAAPPTRPPPLLSKASKHASSSFATPTDLHHQAHSQSSPQPLVNAATTGRRPAGKRLSSEPTRMANHTTDAPKGRKGLPFLKNSMSTLLARRKTSQNAPDLTPLPLAENKLGEATYDPRIRGTRVHDFSAPRPRRSLPNNEGPGPAVAPTPAPKAQPPIPEEKLDLGQTSSSESTAPAQANALQHARNASSASDSGRSGSVSVVSQPLPDSGSGSVKAGSSLNLESKPLPEVPLKDDTAPSSSSASVISKKPSVGAASVLSKKTPSTRAAPSRHTSVSGQDVLSSVPRHMKSTSSRFSFDMVGAAKQEKLLEERHRQRELERKTSDPKPGQNRDSRFDDFDDDFDYDAMMEDDGFEEPIPLSNDFGDDYGYEEDFDAGGTDPLGLDAGEEDFNAAGTDPLGLDAVPEVEFEVEVEDEDAEDDPDNDQENFAGFVFQRSNPPSALMSPHSAGLASTPRDADGKVIGFAYSGTPNIDQALSPGLPPDQNPSPTTTMTTTTTTTTTTDPAAGLANAAMDIGDPQSQDELLHEQTQHLSPASPAPPRKDDLYFDNGLIDELEFAGEGDGSHFDESLFDLDDTDRYGRPIPGAFAAAQAARAAAAALENGTQEGRAPGDSIQNTDAAQDGAVAIPEDSKRVSDSTSRLSAQSNASQSTAHTSLSVSMPAPSIEESKRANEVLAQGQESSAMTSSFSTMGQDKIEAYQTALAAAAFEAAANGRFRRNSSPPPSELMSPDCESPHSLPHGDDDNDNEDDDKKNDNADYGGYDDYDEGGFREDLDDYDVDYDDFIAEANASALANDSDGWYGQEFGFYSAPIEGGRHSRDSSNGSDEKPFAYANGGFFGLSGVSRSKSGRIVSREPNLTPITERSEYSNRDSIMSLAVPTLGSGPSSLQSPGLAQLAMMADGDDNMSLSALMRLRSKAWGGSQASLVSSREGSPRSERGEGGSSPWGPGPSNNSNNSNILGIHGHARKNSAFSVRSRDIDSSDAGSTSGSPTLTMSMPTTIGSPPPPLPPLNQSPSVVMNSPHFTHSAAFDPVLETDEMDGMSISNSISHSGLWMKSPDTAMHPNLVPRTDPTPQRRPSMGHKHKGSADSISYIKEEEEDSGETRWVLERRFTADSGEIEVQREVVGKGHI</sequence>
<proteinExistence type="predicted"/>
<feature type="compositionally biased region" description="Polar residues" evidence="1">
    <location>
        <begin position="885"/>
        <end position="897"/>
    </location>
</feature>
<feature type="compositionally biased region" description="Low complexity" evidence="1">
    <location>
        <begin position="1150"/>
        <end position="1165"/>
    </location>
</feature>
<feature type="compositionally biased region" description="Pro residues" evidence="1">
    <location>
        <begin position="1210"/>
        <end position="1219"/>
    </location>
</feature>
<feature type="region of interest" description="Disordered" evidence="1">
    <location>
        <begin position="1"/>
        <end position="662"/>
    </location>
</feature>
<feature type="compositionally biased region" description="Polar residues" evidence="1">
    <location>
        <begin position="417"/>
        <end position="429"/>
    </location>
</feature>
<feature type="compositionally biased region" description="Basic and acidic residues" evidence="1">
    <location>
        <begin position="321"/>
        <end position="334"/>
    </location>
</feature>
<gene>
    <name evidence="2" type="ORF">CTA1_5294</name>
</gene>
<comment type="caution">
    <text evidence="2">The sequence shown here is derived from an EMBL/GenBank/DDBJ whole genome shotgun (WGS) entry which is preliminary data.</text>
</comment>
<feature type="compositionally biased region" description="Low complexity" evidence="1">
    <location>
        <begin position="391"/>
        <end position="410"/>
    </location>
</feature>
<feature type="compositionally biased region" description="Acidic residues" evidence="1">
    <location>
        <begin position="611"/>
        <end position="632"/>
    </location>
</feature>
<feature type="compositionally biased region" description="Polar residues" evidence="1">
    <location>
        <begin position="264"/>
        <end position="274"/>
    </location>
</feature>
<feature type="compositionally biased region" description="Acidic residues" evidence="1">
    <location>
        <begin position="544"/>
        <end position="561"/>
    </location>
</feature>
<feature type="region of interest" description="Disordered" evidence="1">
    <location>
        <begin position="677"/>
        <end position="752"/>
    </location>
</feature>
<feature type="compositionally biased region" description="Polar residues" evidence="1">
    <location>
        <begin position="466"/>
        <end position="488"/>
    </location>
</feature>
<feature type="compositionally biased region" description="Polar residues" evidence="1">
    <location>
        <begin position="843"/>
        <end position="865"/>
    </location>
</feature>
<feature type="compositionally biased region" description="Low complexity" evidence="1">
    <location>
        <begin position="147"/>
        <end position="157"/>
    </location>
</feature>
<dbReference type="Proteomes" id="UP000310108">
    <property type="component" value="Unassembled WGS sequence"/>
</dbReference>
<feature type="compositionally biased region" description="Polar residues" evidence="1">
    <location>
        <begin position="239"/>
        <end position="252"/>
    </location>
</feature>
<feature type="compositionally biased region" description="Low complexity" evidence="1">
    <location>
        <begin position="65"/>
        <end position="76"/>
    </location>
</feature>
<feature type="region of interest" description="Disordered" evidence="1">
    <location>
        <begin position="1269"/>
        <end position="1310"/>
    </location>
</feature>
<evidence type="ECO:0000313" key="3">
    <source>
        <dbReference type="Proteomes" id="UP000310108"/>
    </source>
</evidence>
<feature type="compositionally biased region" description="Low complexity" evidence="1">
    <location>
        <begin position="444"/>
        <end position="459"/>
    </location>
</feature>
<feature type="compositionally biased region" description="Polar residues" evidence="1">
    <location>
        <begin position="102"/>
        <end position="111"/>
    </location>
</feature>
<feature type="compositionally biased region" description="Basic and acidic residues" evidence="1">
    <location>
        <begin position="511"/>
        <end position="543"/>
    </location>
</feature>
<feature type="compositionally biased region" description="Acidic residues" evidence="1">
    <location>
        <begin position="570"/>
        <end position="581"/>
    </location>
</feature>